<protein>
    <submittedName>
        <fullName evidence="7">Serine incorporator-like</fullName>
    </submittedName>
</protein>
<feature type="transmembrane region" description="Helical" evidence="6">
    <location>
        <begin position="157"/>
        <end position="175"/>
    </location>
</feature>
<dbReference type="Pfam" id="PF03348">
    <property type="entry name" value="Serinc"/>
    <property type="match status" value="1"/>
</dbReference>
<dbReference type="AlphaFoldDB" id="A0A2V0PK19"/>
<dbReference type="FunCoup" id="A0A2V0PK19">
    <property type="interactions" value="1862"/>
</dbReference>
<keyword evidence="8" id="KW-1185">Reference proteome</keyword>
<feature type="transmembrane region" description="Helical" evidence="6">
    <location>
        <begin position="34"/>
        <end position="53"/>
    </location>
</feature>
<evidence type="ECO:0000256" key="1">
    <source>
        <dbReference type="ARBA" id="ARBA00004141"/>
    </source>
</evidence>
<dbReference type="PANTHER" id="PTHR10383:SF9">
    <property type="entry name" value="SERINE INCORPORATOR, ISOFORM F"/>
    <property type="match status" value="1"/>
</dbReference>
<feature type="transmembrane region" description="Helical" evidence="6">
    <location>
        <begin position="226"/>
        <end position="247"/>
    </location>
</feature>
<evidence type="ECO:0000256" key="4">
    <source>
        <dbReference type="ARBA" id="ARBA00022989"/>
    </source>
</evidence>
<comment type="similarity">
    <text evidence="2">Belongs to the TDE1 family.</text>
</comment>
<gene>
    <name evidence="7" type="ORF">Rsub_09725</name>
</gene>
<comment type="caution">
    <text evidence="7">The sequence shown here is derived from an EMBL/GenBank/DDBJ whole genome shotgun (WGS) entry which is preliminary data.</text>
</comment>
<sequence length="452" mass="47814">MFIAGYLGSCAASAASYCACWSFASLTRETMRSSARVAHSFLFFLAMIIAWVMRDFARPLLEKIPWIMRSAAGFEPSDKWFGQQAVYRVSMGNFMFFGALALALLGVRTKGDKRGAVLHRSNWAAKLAAWALFCALPFFLPNGVVDAYSWAARAGSGVFLVIQMVILLDFAATWNEAWVAAGEDDERWLYALLGLTVAAYAGVLALAGLLYAFFKPAGAGSCSLNVALITLALLLCVGFSVLSVAPFARNGSLFPSAVTSLYVMYLAYSALTSEPRDYACNGLATRVNAASGGTLAAGMALTLLSVVYSALRAGSNTQLFTLADEDDAADGGAAAGVAQPLLDAEGAAGDGGAAPGAVAATRAAPGAAAAAALDDYAPVPYNYSFFHLIFALASMYMAMLFTGWGTASEMEKDRIDIGWASVWIKTASMWVMSALYAWTLVAPVLLPDRFST</sequence>
<feature type="transmembrane region" description="Helical" evidence="6">
    <location>
        <begin position="85"/>
        <end position="107"/>
    </location>
</feature>
<keyword evidence="3 6" id="KW-0812">Transmembrane</keyword>
<feature type="transmembrane region" description="Helical" evidence="6">
    <location>
        <begin position="187"/>
        <end position="214"/>
    </location>
</feature>
<evidence type="ECO:0000256" key="5">
    <source>
        <dbReference type="ARBA" id="ARBA00023136"/>
    </source>
</evidence>
<dbReference type="Proteomes" id="UP000247498">
    <property type="component" value="Unassembled WGS sequence"/>
</dbReference>
<dbReference type="OrthoDB" id="5963193at2759"/>
<reference evidence="7 8" key="1">
    <citation type="journal article" date="2018" name="Sci. Rep.">
        <title>Raphidocelis subcapitata (=Pseudokirchneriella subcapitata) provides an insight into genome evolution and environmental adaptations in the Sphaeropleales.</title>
        <authorList>
            <person name="Suzuki S."/>
            <person name="Yamaguchi H."/>
            <person name="Nakajima N."/>
            <person name="Kawachi M."/>
        </authorList>
    </citation>
    <scope>NUCLEOTIDE SEQUENCE [LARGE SCALE GENOMIC DNA]</scope>
    <source>
        <strain evidence="7 8">NIES-35</strain>
    </source>
</reference>
<accession>A0A2V0PK19</accession>
<keyword evidence="5 6" id="KW-0472">Membrane</keyword>
<dbReference type="GO" id="GO:0016020">
    <property type="term" value="C:membrane"/>
    <property type="evidence" value="ECO:0007669"/>
    <property type="project" value="UniProtKB-SubCell"/>
</dbReference>
<dbReference type="EMBL" id="BDRX01000105">
    <property type="protein sequence ID" value="GBF97667.1"/>
    <property type="molecule type" value="Genomic_DNA"/>
</dbReference>
<dbReference type="InParanoid" id="A0A2V0PK19"/>
<feature type="transmembrane region" description="Helical" evidence="6">
    <location>
        <begin position="292"/>
        <end position="311"/>
    </location>
</feature>
<evidence type="ECO:0000256" key="3">
    <source>
        <dbReference type="ARBA" id="ARBA00022692"/>
    </source>
</evidence>
<proteinExistence type="inferred from homology"/>
<feature type="transmembrane region" description="Helical" evidence="6">
    <location>
        <begin position="253"/>
        <end position="271"/>
    </location>
</feature>
<organism evidence="7 8">
    <name type="scientific">Raphidocelis subcapitata</name>
    <dbReference type="NCBI Taxonomy" id="307507"/>
    <lineage>
        <taxon>Eukaryota</taxon>
        <taxon>Viridiplantae</taxon>
        <taxon>Chlorophyta</taxon>
        <taxon>core chlorophytes</taxon>
        <taxon>Chlorophyceae</taxon>
        <taxon>CS clade</taxon>
        <taxon>Sphaeropleales</taxon>
        <taxon>Selenastraceae</taxon>
        <taxon>Raphidocelis</taxon>
    </lineage>
</organism>
<comment type="subcellular location">
    <subcellularLocation>
        <location evidence="1">Membrane</location>
        <topology evidence="1">Multi-pass membrane protein</topology>
    </subcellularLocation>
</comment>
<feature type="transmembrane region" description="Helical" evidence="6">
    <location>
        <begin position="427"/>
        <end position="446"/>
    </location>
</feature>
<dbReference type="InterPro" id="IPR005016">
    <property type="entry name" value="TDE1/TMS"/>
</dbReference>
<dbReference type="PANTHER" id="PTHR10383">
    <property type="entry name" value="SERINE INCORPORATOR"/>
    <property type="match status" value="1"/>
</dbReference>
<evidence type="ECO:0000256" key="6">
    <source>
        <dbReference type="SAM" id="Phobius"/>
    </source>
</evidence>
<evidence type="ECO:0000313" key="7">
    <source>
        <dbReference type="EMBL" id="GBF97667.1"/>
    </source>
</evidence>
<evidence type="ECO:0000313" key="8">
    <source>
        <dbReference type="Proteomes" id="UP000247498"/>
    </source>
</evidence>
<keyword evidence="4 6" id="KW-1133">Transmembrane helix</keyword>
<name>A0A2V0PK19_9CHLO</name>
<evidence type="ECO:0000256" key="2">
    <source>
        <dbReference type="ARBA" id="ARBA00006665"/>
    </source>
</evidence>
<feature type="transmembrane region" description="Helical" evidence="6">
    <location>
        <begin position="385"/>
        <end position="407"/>
    </location>
</feature>
<feature type="transmembrane region" description="Helical" evidence="6">
    <location>
        <begin position="127"/>
        <end position="145"/>
    </location>
</feature>